<dbReference type="EMBL" id="JACIDW010000024">
    <property type="protein sequence ID" value="MBB3966898.1"/>
    <property type="molecule type" value="Genomic_DNA"/>
</dbReference>
<feature type="region of interest" description="Disordered" evidence="2">
    <location>
        <begin position="1"/>
        <end position="120"/>
    </location>
</feature>
<dbReference type="AlphaFoldDB" id="A0A7W6CTL5"/>
<evidence type="ECO:0000256" key="1">
    <source>
        <dbReference type="SAM" id="Coils"/>
    </source>
</evidence>
<sequence length="438" mass="44576">MAPGNPPRHSKSTDEPVTIDLDAQEIASEETASKDIQNGTGKPADDVVESPPETAESVVPEEGIGESDAVKAKVEEPTEETAGPFAYDKAPDPELPPYNHAPEPVEPAKAEPARQPGGTSGLIAAGIVGGLIALVGAGAIQYAGLLPGSSAPEAPSPEIASLSGEIDGLKQSVANLAAAPQAAPGNDALESRLAALETAAKTTQASGPGADSATVDALNQKISDLTSELDQLRGAVSQATEQRATNGAALEQRLAAAEQKLSEPRQDVAVAKAIAAAALKAAIDRGGPFVAELDTYAGVSPEDAVVADLGNFAETGVPSRAELIRQAPDVATAIVESVNKPDPNESWSDRLMAGAKSLVKVRPVGNIEGDSVEAIAARMEDKVKNGDLPGAANEWTTLPVDAKQASAAFKQSLDARIRVEELVGSALSKAVSGTGKEG</sequence>
<keyword evidence="4" id="KW-1185">Reference proteome</keyword>
<evidence type="ECO:0008006" key="5">
    <source>
        <dbReference type="Google" id="ProtNLM"/>
    </source>
</evidence>
<dbReference type="Gene3D" id="1.10.287.1490">
    <property type="match status" value="1"/>
</dbReference>
<evidence type="ECO:0000313" key="3">
    <source>
        <dbReference type="EMBL" id="MBB3966898.1"/>
    </source>
</evidence>
<feature type="coiled-coil region" evidence="1">
    <location>
        <begin position="186"/>
        <end position="242"/>
    </location>
</feature>
<gene>
    <name evidence="3" type="ORF">GGQ67_004591</name>
</gene>
<protein>
    <recommendedName>
        <fullName evidence="5">YbgF trimerisation domain-containing protein</fullName>
    </recommendedName>
</protein>
<evidence type="ECO:0000256" key="2">
    <source>
        <dbReference type="SAM" id="MobiDB-lite"/>
    </source>
</evidence>
<reference evidence="3 4" key="1">
    <citation type="submission" date="2020-08" db="EMBL/GenBank/DDBJ databases">
        <title>Genomic Encyclopedia of Type Strains, Phase IV (KMG-IV): sequencing the most valuable type-strain genomes for metagenomic binning, comparative biology and taxonomic classification.</title>
        <authorList>
            <person name="Goeker M."/>
        </authorList>
    </citation>
    <scope>NUCLEOTIDE SEQUENCE [LARGE SCALE GENOMIC DNA]</scope>
    <source>
        <strain evidence="3 4">DSM 26575</strain>
    </source>
</reference>
<keyword evidence="1" id="KW-0175">Coiled coil</keyword>
<name>A0A7W6CTL5_9HYPH</name>
<dbReference type="Proteomes" id="UP000582090">
    <property type="component" value="Unassembled WGS sequence"/>
</dbReference>
<dbReference type="RefSeq" id="WP_183902362.1">
    <property type="nucleotide sequence ID" value="NZ_JACIDW010000024.1"/>
</dbReference>
<accession>A0A7W6CTL5</accession>
<evidence type="ECO:0000313" key="4">
    <source>
        <dbReference type="Proteomes" id="UP000582090"/>
    </source>
</evidence>
<proteinExistence type="predicted"/>
<organism evidence="3 4">
    <name type="scientific">Rhizobium metallidurans</name>
    <dbReference type="NCBI Taxonomy" id="1265931"/>
    <lineage>
        <taxon>Bacteria</taxon>
        <taxon>Pseudomonadati</taxon>
        <taxon>Pseudomonadota</taxon>
        <taxon>Alphaproteobacteria</taxon>
        <taxon>Hyphomicrobiales</taxon>
        <taxon>Rhizobiaceae</taxon>
        <taxon>Rhizobium/Agrobacterium group</taxon>
        <taxon>Rhizobium</taxon>
    </lineage>
</organism>
<comment type="caution">
    <text evidence="3">The sequence shown here is derived from an EMBL/GenBank/DDBJ whole genome shotgun (WGS) entry which is preliminary data.</text>
</comment>